<accession>A0A447CVS2</accession>
<dbReference type="InterPro" id="IPR007712">
    <property type="entry name" value="RelE/ParE_toxin"/>
</dbReference>
<evidence type="ECO:0000313" key="2">
    <source>
        <dbReference type="EMBL" id="VCU09293.1"/>
    </source>
</evidence>
<keyword evidence="1" id="KW-1277">Toxin-antitoxin system</keyword>
<dbReference type="AlphaFoldDB" id="A0A447CVS2"/>
<proteinExistence type="predicted"/>
<protein>
    <submittedName>
        <fullName evidence="2">Toxin ParE3</fullName>
    </submittedName>
</protein>
<dbReference type="Proteomes" id="UP000289200">
    <property type="component" value="Unassembled WGS sequence"/>
</dbReference>
<dbReference type="EMBL" id="UWOC01000144">
    <property type="protein sequence ID" value="VCU09293.1"/>
    <property type="molecule type" value="Genomic_DNA"/>
</dbReference>
<dbReference type="Pfam" id="PF05016">
    <property type="entry name" value="ParE_toxin"/>
    <property type="match status" value="1"/>
</dbReference>
<dbReference type="Gene3D" id="3.30.2310.20">
    <property type="entry name" value="RelE-like"/>
    <property type="match status" value="1"/>
</dbReference>
<sequence length="102" mass="11142">MAAQLFFTEAAQADLDQLFAWIAARAGEERARAYVGRIERACHGLLPFPQPVTARDDVRPGLRIVGFERRVSIAFTVRGGDVIVLRILYAGRNLGGAFGPEA</sequence>
<name>A0A447CVS2_9BRAD</name>
<evidence type="ECO:0000256" key="1">
    <source>
        <dbReference type="ARBA" id="ARBA00022649"/>
    </source>
</evidence>
<dbReference type="InterPro" id="IPR035093">
    <property type="entry name" value="RelE/ParE_toxin_dom_sf"/>
</dbReference>
<evidence type="ECO:0000313" key="3">
    <source>
        <dbReference type="Proteomes" id="UP000289200"/>
    </source>
</evidence>
<reference evidence="3" key="1">
    <citation type="submission" date="2018-10" db="EMBL/GenBank/DDBJ databases">
        <authorList>
            <person name="Peiro R."/>
            <person name="Begona"/>
            <person name="Cbmso G."/>
            <person name="Lopez M."/>
            <person name="Gonzalez S."/>
            <person name="Sacristan E."/>
            <person name="Castillo E."/>
        </authorList>
    </citation>
    <scope>NUCLEOTIDE SEQUENCE [LARGE SCALE GENOMIC DNA]</scope>
</reference>
<gene>
    <name evidence="2" type="primary">parE3</name>
    <name evidence="2" type="ORF">RHODGE_RHODGE_02467</name>
</gene>
<comment type="caution">
    <text evidence="2">The sequence shown here is derived from an EMBL/GenBank/DDBJ whole genome shotgun (WGS) entry which is preliminary data.</text>
</comment>
<keyword evidence="3" id="KW-1185">Reference proteome</keyword>
<organism evidence="2 3">
    <name type="scientific">Rhodoplanes serenus</name>
    <dbReference type="NCBI Taxonomy" id="200615"/>
    <lineage>
        <taxon>Bacteria</taxon>
        <taxon>Pseudomonadati</taxon>
        <taxon>Pseudomonadota</taxon>
        <taxon>Alphaproteobacteria</taxon>
        <taxon>Hyphomicrobiales</taxon>
        <taxon>Nitrobacteraceae</taxon>
        <taxon>Rhodoplanes</taxon>
    </lineage>
</organism>
<dbReference type="RefSeq" id="WP_129609222.1">
    <property type="nucleotide sequence ID" value="NZ_UWOC01000144.1"/>
</dbReference>
<dbReference type="OrthoDB" id="9814952at2"/>